<dbReference type="InterPro" id="IPR050072">
    <property type="entry name" value="Peptidase_M20A"/>
</dbReference>
<keyword evidence="7" id="KW-0224">Dipeptidase</keyword>
<dbReference type="GO" id="GO:0008777">
    <property type="term" value="F:acetylornithine deacetylase activity"/>
    <property type="evidence" value="ECO:0007669"/>
    <property type="project" value="TreeGrafter"/>
</dbReference>
<dbReference type="RefSeq" id="WP_058352529.1">
    <property type="nucleotide sequence ID" value="NZ_CABMMD010000150.1"/>
</dbReference>
<accession>A0A0V8QG52</accession>
<dbReference type="PROSITE" id="PS00758">
    <property type="entry name" value="ARGE_DAPE_CPG2_1"/>
    <property type="match status" value="1"/>
</dbReference>
<dbReference type="OrthoDB" id="9761532at2"/>
<evidence type="ECO:0000256" key="8">
    <source>
        <dbReference type="ARBA" id="ARBA00023049"/>
    </source>
</evidence>
<keyword evidence="4" id="KW-0479">Metal-binding</keyword>
<dbReference type="PANTHER" id="PTHR43808:SF31">
    <property type="entry name" value="N-ACETYL-L-CITRULLINE DEACETYLASE"/>
    <property type="match status" value="1"/>
</dbReference>
<gene>
    <name evidence="9" type="ORF">ASU35_09875</name>
</gene>
<dbReference type="Proteomes" id="UP000054874">
    <property type="component" value="Unassembled WGS sequence"/>
</dbReference>
<dbReference type="GO" id="GO:0006526">
    <property type="term" value="P:L-arginine biosynthetic process"/>
    <property type="evidence" value="ECO:0007669"/>
    <property type="project" value="TreeGrafter"/>
</dbReference>
<evidence type="ECO:0000313" key="9">
    <source>
        <dbReference type="EMBL" id="KSV59222.1"/>
    </source>
</evidence>
<evidence type="ECO:0000313" key="10">
    <source>
        <dbReference type="Proteomes" id="UP000054874"/>
    </source>
</evidence>
<keyword evidence="3" id="KW-0645">Protease</keyword>
<evidence type="ECO:0008006" key="11">
    <source>
        <dbReference type="Google" id="ProtNLM"/>
    </source>
</evidence>
<evidence type="ECO:0000256" key="7">
    <source>
        <dbReference type="ARBA" id="ARBA00022997"/>
    </source>
</evidence>
<dbReference type="SUPFAM" id="SSF55031">
    <property type="entry name" value="Bacterial exopeptidase dimerisation domain"/>
    <property type="match status" value="1"/>
</dbReference>
<organism evidence="9 10">
    <name type="scientific">Acetivibrio ethanolgignens</name>
    <dbReference type="NCBI Taxonomy" id="290052"/>
    <lineage>
        <taxon>Bacteria</taxon>
        <taxon>Bacillati</taxon>
        <taxon>Bacillota</taxon>
        <taxon>Clostridia</taxon>
        <taxon>Eubacteriales</taxon>
        <taxon>Oscillospiraceae</taxon>
        <taxon>Acetivibrio</taxon>
    </lineage>
</organism>
<dbReference type="GO" id="GO:0006508">
    <property type="term" value="P:proteolysis"/>
    <property type="evidence" value="ECO:0007669"/>
    <property type="project" value="UniProtKB-KW"/>
</dbReference>
<dbReference type="EMBL" id="LNAM01000150">
    <property type="protein sequence ID" value="KSV59222.1"/>
    <property type="molecule type" value="Genomic_DNA"/>
</dbReference>
<comment type="caution">
    <text evidence="9">The sequence shown here is derived from an EMBL/GenBank/DDBJ whole genome shotgun (WGS) entry which is preliminary data.</text>
</comment>
<sequence>MEKYRSKIVETTCELVRMPSVCEEGGTFLFGKDIDKCLDKALEIFADMGFRTFKAEDGAYGYAEIGEGEEMLGILGHLDVVSARMEDGWKHNPFEPVVEDGFICGRGAQDDKGPIVAAAYALKAVLDEGYRLNKRVRFIFGLDEETLWRSIAKYIEREEAPTMSFSPDSEFPLTYAEKGLLQVLFKSKEASAVSFKGGHSFNAVSSAAECKYEEKLENAMKELGYAYHVEGDRLVAEGVSVHAKDPWKGVNANLHLIEAMKKAGYEDKAISFISDVFNDKFRFEGFTSEDLSDFSGPVSVCFSRMTGDENGVVLSVDLRLPVTLEKQKVMDLMAAKAAEYGFELEQFDWLRSIYVPKDSELIQGLMKAYQDVTGDTENEPVISAGATYARGFDNCVAFGAIFPGEEMTEHEPNERASIDGLVRAAEVFKKVFINLATEK</sequence>
<dbReference type="GO" id="GO:0016805">
    <property type="term" value="F:dipeptidase activity"/>
    <property type="evidence" value="ECO:0007669"/>
    <property type="project" value="UniProtKB-KW"/>
</dbReference>
<proteinExistence type="inferred from homology"/>
<dbReference type="InterPro" id="IPR036264">
    <property type="entry name" value="Bact_exopeptidase_dim_dom"/>
</dbReference>
<dbReference type="SUPFAM" id="SSF53187">
    <property type="entry name" value="Zn-dependent exopeptidases"/>
    <property type="match status" value="1"/>
</dbReference>
<evidence type="ECO:0000256" key="2">
    <source>
        <dbReference type="ARBA" id="ARBA00006247"/>
    </source>
</evidence>
<evidence type="ECO:0000256" key="5">
    <source>
        <dbReference type="ARBA" id="ARBA00022801"/>
    </source>
</evidence>
<dbReference type="PANTHER" id="PTHR43808">
    <property type="entry name" value="ACETYLORNITHINE DEACETYLASE"/>
    <property type="match status" value="1"/>
</dbReference>
<keyword evidence="10" id="KW-1185">Reference proteome</keyword>
<comment type="cofactor">
    <cofactor evidence="1">
        <name>Zn(2+)</name>
        <dbReference type="ChEBI" id="CHEBI:29105"/>
    </cofactor>
</comment>
<dbReference type="InterPro" id="IPR001261">
    <property type="entry name" value="ArgE/DapE_CS"/>
</dbReference>
<protein>
    <recommendedName>
        <fullName evidence="11">Peptidase M20 dimerisation domain-containing protein</fullName>
    </recommendedName>
</protein>
<dbReference type="Gene3D" id="3.40.630.10">
    <property type="entry name" value="Zn peptidases"/>
    <property type="match status" value="1"/>
</dbReference>
<keyword evidence="8" id="KW-0482">Metalloprotease</keyword>
<reference evidence="9 10" key="1">
    <citation type="submission" date="2015-11" db="EMBL/GenBank/DDBJ databases">
        <title>Butyribacter intestini gen. nov., sp. nov., a butyric acid-producing bacterium of the family Lachnospiraceae isolated from the human faeces.</title>
        <authorList>
            <person name="Zou Y."/>
            <person name="Xue W."/>
            <person name="Luo G."/>
            <person name="Lv M."/>
        </authorList>
    </citation>
    <scope>NUCLEOTIDE SEQUENCE [LARGE SCALE GENOMIC DNA]</scope>
    <source>
        <strain evidence="9 10">ACET-33324</strain>
    </source>
</reference>
<dbReference type="InterPro" id="IPR002933">
    <property type="entry name" value="Peptidase_M20"/>
</dbReference>
<dbReference type="STRING" id="290052.ASU35_09875"/>
<dbReference type="NCBIfam" id="TIGR01887">
    <property type="entry name" value="dipeptidaselike"/>
    <property type="match status" value="1"/>
</dbReference>
<dbReference type="Pfam" id="PF01546">
    <property type="entry name" value="Peptidase_M20"/>
    <property type="match status" value="1"/>
</dbReference>
<dbReference type="InterPro" id="IPR010964">
    <property type="entry name" value="M20A_pepV-rel"/>
</dbReference>
<evidence type="ECO:0000256" key="6">
    <source>
        <dbReference type="ARBA" id="ARBA00022833"/>
    </source>
</evidence>
<evidence type="ECO:0000256" key="4">
    <source>
        <dbReference type="ARBA" id="ARBA00022723"/>
    </source>
</evidence>
<keyword evidence="6" id="KW-0862">Zinc</keyword>
<name>A0A0V8QG52_9FIRM</name>
<keyword evidence="5" id="KW-0378">Hydrolase</keyword>
<dbReference type="GO" id="GO:0008270">
    <property type="term" value="F:zinc ion binding"/>
    <property type="evidence" value="ECO:0007669"/>
    <property type="project" value="InterPro"/>
</dbReference>
<dbReference type="AlphaFoldDB" id="A0A0V8QG52"/>
<comment type="similarity">
    <text evidence="2">Belongs to the peptidase M20A family.</text>
</comment>
<dbReference type="Gene3D" id="3.30.70.360">
    <property type="match status" value="2"/>
</dbReference>
<evidence type="ECO:0000256" key="3">
    <source>
        <dbReference type="ARBA" id="ARBA00022670"/>
    </source>
</evidence>
<evidence type="ECO:0000256" key="1">
    <source>
        <dbReference type="ARBA" id="ARBA00001947"/>
    </source>
</evidence>
<dbReference type="GO" id="GO:0008237">
    <property type="term" value="F:metallopeptidase activity"/>
    <property type="evidence" value="ECO:0007669"/>
    <property type="project" value="UniProtKB-KW"/>
</dbReference>